<reference evidence="2" key="1">
    <citation type="submission" date="2003-08" db="EMBL/GenBank/DDBJ databases">
        <authorList>
            <person name="Birren B."/>
            <person name="Nusbaum C."/>
            <person name="Abebe A."/>
            <person name="Abouelleil A."/>
            <person name="Adekoya E."/>
            <person name="Ait-zahra M."/>
            <person name="Allen N."/>
            <person name="Allen T."/>
            <person name="An P."/>
            <person name="Anderson M."/>
            <person name="Anderson S."/>
            <person name="Arachchi H."/>
            <person name="Armbruster J."/>
            <person name="Bachantsang P."/>
            <person name="Baldwin J."/>
            <person name="Barry A."/>
            <person name="Bayul T."/>
            <person name="Blitshsteyn B."/>
            <person name="Bloom T."/>
            <person name="Blye J."/>
            <person name="Boguslavskiy L."/>
            <person name="Borowsky M."/>
            <person name="Boukhgalter B."/>
            <person name="Brunache A."/>
            <person name="Butler J."/>
            <person name="Calixte N."/>
            <person name="Calvo S."/>
            <person name="Camarata J."/>
            <person name="Campo K."/>
            <person name="Chang J."/>
            <person name="Cheshatsang Y."/>
            <person name="Citroen M."/>
            <person name="Collymore A."/>
            <person name="Considine T."/>
            <person name="Cook A."/>
            <person name="Cooke P."/>
            <person name="Corum B."/>
            <person name="Cuomo C."/>
            <person name="David R."/>
            <person name="Dawoe T."/>
            <person name="Degray S."/>
            <person name="Dodge S."/>
            <person name="Dooley K."/>
            <person name="Dorje P."/>
            <person name="Dorjee K."/>
            <person name="Dorris L."/>
            <person name="Duffey N."/>
            <person name="Dupes A."/>
            <person name="Elkins T."/>
            <person name="Engels R."/>
            <person name="Erickson J."/>
            <person name="Farina A."/>
            <person name="Faro S."/>
            <person name="Ferreira P."/>
            <person name="Fischer H."/>
            <person name="Fitzgerald M."/>
            <person name="Foley K."/>
            <person name="Gage D."/>
            <person name="Galagan J."/>
            <person name="Gearin G."/>
            <person name="Gnerre S."/>
            <person name="Gnirke A."/>
            <person name="Goyette A."/>
            <person name="Graham J."/>
            <person name="Grandbois E."/>
            <person name="Gyaltsen K."/>
            <person name="Hafez N."/>
            <person name="Hagopian D."/>
            <person name="Hagos B."/>
            <person name="Hall J."/>
            <person name="Hatcher B."/>
            <person name="Heller A."/>
            <person name="Higgins H."/>
            <person name="Honan T."/>
            <person name="Horn A."/>
            <person name="Houde N."/>
            <person name="Hughes L."/>
            <person name="Hulme W."/>
            <person name="Husby E."/>
            <person name="Iliev I."/>
            <person name="Jaffe D."/>
            <person name="Jones C."/>
            <person name="Kamal M."/>
            <person name="Kamat A."/>
            <person name="Kamvysselis M."/>
            <person name="Karlsson E."/>
            <person name="Kells C."/>
            <person name="Kieu A."/>
            <person name="Kisner P."/>
            <person name="Kodira C."/>
            <person name="Kulbokas E."/>
            <person name="Labutti K."/>
            <person name="Lama D."/>
            <person name="Landers T."/>
            <person name="Leger J."/>
            <person name="Levine S."/>
            <person name="Lewis D."/>
            <person name="Lewis T."/>
            <person name="Lindblad-toh K."/>
            <person name="Liu X."/>
            <person name="Lokyitsang T."/>
            <person name="Lokyitsang Y."/>
            <person name="Lucien O."/>
            <person name="Lui A."/>
            <person name="Ma L.J."/>
            <person name="Mabbitt R."/>
            <person name="Macdonald J."/>
            <person name="Maclean C."/>
            <person name="Major J."/>
            <person name="Manning J."/>
            <person name="Marabella R."/>
            <person name="Maru K."/>
            <person name="Matthews C."/>
            <person name="Mauceli E."/>
            <person name="Mccarthy M."/>
            <person name="Mcdonough S."/>
            <person name="Mcghee T."/>
            <person name="Meldrim J."/>
            <person name="Meneus L."/>
            <person name="Mesirov J."/>
            <person name="Mihalev A."/>
            <person name="Mihova T."/>
            <person name="Mikkelsen T."/>
            <person name="Mlenga V."/>
            <person name="Moru K."/>
            <person name="Mozes J."/>
            <person name="Mulrain L."/>
            <person name="Munson G."/>
            <person name="Naylor J."/>
            <person name="Newes C."/>
            <person name="Nguyen C."/>
            <person name="Nguyen N."/>
            <person name="Nguyen T."/>
            <person name="Nicol R."/>
            <person name="Nielsen C."/>
            <person name="Nizzari M."/>
            <person name="Norbu C."/>
            <person name="Norbu N."/>
            <person name="O'donnell P."/>
            <person name="Okoawo O."/>
            <person name="O'leary S."/>
            <person name="Omotosho B."/>
            <person name="O'neill K."/>
            <person name="Osman S."/>
            <person name="Parker S."/>
            <person name="Perrin D."/>
            <person name="Phunkhang P."/>
            <person name="Piqani B."/>
            <person name="Purcell S."/>
            <person name="Rachupka T."/>
            <person name="Ramasamy U."/>
            <person name="Rameau R."/>
            <person name="Ray V."/>
            <person name="Raymond C."/>
            <person name="Retta R."/>
            <person name="Richardson S."/>
            <person name="Rise C."/>
            <person name="Rodriguez J."/>
            <person name="Rogers J."/>
            <person name="Rogov P."/>
            <person name="Rutman M."/>
            <person name="Schupbach R."/>
            <person name="Seaman C."/>
            <person name="Settipalli S."/>
            <person name="Sharpe T."/>
            <person name="Sheridan J."/>
            <person name="Sherpa N."/>
            <person name="Shi J."/>
            <person name="Smirnov S."/>
            <person name="Smith C."/>
            <person name="Sougnez C."/>
            <person name="Spencer B."/>
            <person name="Stalker J."/>
            <person name="Stange-thomann N."/>
            <person name="Stavropoulos S."/>
            <person name="Stetson K."/>
            <person name="Stone C."/>
            <person name="Stone S."/>
            <person name="Stubbs M."/>
            <person name="Talamas J."/>
            <person name="Tchuinga P."/>
            <person name="Tenzing P."/>
            <person name="Tesfaye S."/>
            <person name="Theodore J."/>
            <person name="Thoulutsang Y."/>
            <person name="Topham K."/>
            <person name="Towey S."/>
            <person name="Tsamla T."/>
            <person name="Tsomo N."/>
            <person name="Vallee D."/>
            <person name="Vassiliev H."/>
            <person name="Venkataraman V."/>
            <person name="Vinson J."/>
            <person name="Vo A."/>
            <person name="Wade C."/>
            <person name="Wang S."/>
            <person name="Wangchuk T."/>
            <person name="Wangdi T."/>
            <person name="Whittaker C."/>
            <person name="Wilkinson J."/>
            <person name="Wu Y."/>
            <person name="Wyman D."/>
            <person name="Yadav S."/>
            <person name="Yang S."/>
            <person name="Yang X."/>
            <person name="Yeager S."/>
            <person name="Yee E."/>
            <person name="Young G."/>
            <person name="Zainoun J."/>
            <person name="Zembeck L."/>
            <person name="Zimmer A."/>
            <person name="Zody M."/>
            <person name="Lander E."/>
        </authorList>
    </citation>
    <scope>NUCLEOTIDE SEQUENCE [LARGE SCALE GENOMIC DNA]</scope>
</reference>
<dbReference type="Ensembl" id="ENSCSAVT00000000810.1">
    <property type="protein sequence ID" value="ENSCSAVP00000000801.1"/>
    <property type="gene ID" value="ENSCSAVG00000000453.1"/>
</dbReference>
<organism evidence="1 2">
    <name type="scientific">Ciona savignyi</name>
    <name type="common">Pacific transparent sea squirt</name>
    <dbReference type="NCBI Taxonomy" id="51511"/>
    <lineage>
        <taxon>Eukaryota</taxon>
        <taxon>Metazoa</taxon>
        <taxon>Chordata</taxon>
        <taxon>Tunicata</taxon>
        <taxon>Ascidiacea</taxon>
        <taxon>Phlebobranchia</taxon>
        <taxon>Cionidae</taxon>
        <taxon>Ciona</taxon>
    </lineage>
</organism>
<evidence type="ECO:0000313" key="2">
    <source>
        <dbReference type="Proteomes" id="UP000007875"/>
    </source>
</evidence>
<accession>H2Y653</accession>
<keyword evidence="2" id="KW-1185">Reference proteome</keyword>
<dbReference type="PANTHER" id="PTHR47113:SF1">
    <property type="entry name" value="LD09343P"/>
    <property type="match status" value="1"/>
</dbReference>
<proteinExistence type="predicted"/>
<reference evidence="1" key="2">
    <citation type="submission" date="2025-08" db="UniProtKB">
        <authorList>
            <consortium name="Ensembl"/>
        </authorList>
    </citation>
    <scope>IDENTIFICATION</scope>
</reference>
<sequence>MEVNMSPNLSSAHFEANARMYEQVVFNTLSLVGVATRTARIGYNMPENERDIAVQDRDIEVYSSECTRCEQCNSDICKLCA</sequence>
<dbReference type="AlphaFoldDB" id="H2Y653"/>
<protein>
    <submittedName>
        <fullName evidence="1">Uncharacterized protein</fullName>
    </submittedName>
</protein>
<dbReference type="eggNOG" id="KOG2156">
    <property type="taxonomic scope" value="Eukaryota"/>
</dbReference>
<dbReference type="PANTHER" id="PTHR47113">
    <property type="entry name" value="LD09343P"/>
    <property type="match status" value="1"/>
</dbReference>
<dbReference type="Proteomes" id="UP000007875">
    <property type="component" value="Unassembled WGS sequence"/>
</dbReference>
<dbReference type="InParanoid" id="H2Y653"/>
<evidence type="ECO:0000313" key="1">
    <source>
        <dbReference type="Ensembl" id="ENSCSAVP00000000801.1"/>
    </source>
</evidence>
<dbReference type="InterPro" id="IPR053317">
    <property type="entry name" value="Tubulin_polyglutamylase"/>
</dbReference>
<name>H2Y653_CIOSA</name>
<reference evidence="1" key="3">
    <citation type="submission" date="2025-09" db="UniProtKB">
        <authorList>
            <consortium name="Ensembl"/>
        </authorList>
    </citation>
    <scope>IDENTIFICATION</scope>
</reference>
<dbReference type="HOGENOM" id="CLU_2579914_0_0_1"/>